<organism evidence="3 4">
    <name type="scientific">Tunturiibacter lichenicola</name>
    <dbReference type="NCBI Taxonomy" id="2051959"/>
    <lineage>
        <taxon>Bacteria</taxon>
        <taxon>Pseudomonadati</taxon>
        <taxon>Acidobacteriota</taxon>
        <taxon>Terriglobia</taxon>
        <taxon>Terriglobales</taxon>
        <taxon>Acidobacteriaceae</taxon>
        <taxon>Tunturiibacter</taxon>
    </lineage>
</organism>
<dbReference type="EMBL" id="JACCCU010000001">
    <property type="protein sequence ID" value="NYF88575.1"/>
    <property type="molecule type" value="Genomic_DNA"/>
</dbReference>
<reference evidence="3 4" key="1">
    <citation type="submission" date="2020-07" db="EMBL/GenBank/DDBJ databases">
        <title>Genomic Encyclopedia of Type Strains, Phase IV (KMG-V): Genome sequencing to study the core and pangenomes of soil and plant-associated prokaryotes.</title>
        <authorList>
            <person name="Whitman W."/>
        </authorList>
    </citation>
    <scope>NUCLEOTIDE SEQUENCE [LARGE SCALE GENOMIC DNA]</scope>
    <source>
        <strain evidence="3 4">M8UP22</strain>
    </source>
</reference>
<protein>
    <submittedName>
        <fullName evidence="3">Transcriptional regulator with XRE-family HTH domain</fullName>
    </submittedName>
</protein>
<dbReference type="SMART" id="SM00530">
    <property type="entry name" value="HTH_XRE"/>
    <property type="match status" value="1"/>
</dbReference>
<evidence type="ECO:0000313" key="4">
    <source>
        <dbReference type="Proteomes" id="UP000564385"/>
    </source>
</evidence>
<dbReference type="InterPro" id="IPR001387">
    <property type="entry name" value="Cro/C1-type_HTH"/>
</dbReference>
<name>A0A852VEB0_9BACT</name>
<dbReference type="CDD" id="cd00093">
    <property type="entry name" value="HTH_XRE"/>
    <property type="match status" value="1"/>
</dbReference>
<dbReference type="SUPFAM" id="SSF47413">
    <property type="entry name" value="lambda repressor-like DNA-binding domains"/>
    <property type="match status" value="1"/>
</dbReference>
<dbReference type="Proteomes" id="UP000564385">
    <property type="component" value="Unassembled WGS sequence"/>
</dbReference>
<evidence type="ECO:0000313" key="3">
    <source>
        <dbReference type="EMBL" id="NYF88575.1"/>
    </source>
</evidence>
<evidence type="ECO:0000259" key="2">
    <source>
        <dbReference type="SMART" id="SM00530"/>
    </source>
</evidence>
<comment type="caution">
    <text evidence="3">The sequence shown here is derived from an EMBL/GenBank/DDBJ whole genome shotgun (WGS) entry which is preliminary data.</text>
</comment>
<dbReference type="GO" id="GO:0003677">
    <property type="term" value="F:DNA binding"/>
    <property type="evidence" value="ECO:0007669"/>
    <property type="project" value="InterPro"/>
</dbReference>
<feature type="region of interest" description="Disordered" evidence="1">
    <location>
        <begin position="92"/>
        <end position="120"/>
    </location>
</feature>
<dbReference type="InterPro" id="IPR010982">
    <property type="entry name" value="Lambda_DNA-bd_dom_sf"/>
</dbReference>
<proteinExistence type="predicted"/>
<sequence>MRPRNNAAMQRYREEYHRCCGDLVRQLRTEKGWSLADFSRETGISVPWLRKFEENRLTTNYSMRLQMQMVQALGFGVMEIHQFYKRVDEMTETSVGPPPWLINNKKERTSKMGGSDRGSS</sequence>
<evidence type="ECO:0000256" key="1">
    <source>
        <dbReference type="SAM" id="MobiDB-lite"/>
    </source>
</evidence>
<dbReference type="AlphaFoldDB" id="A0A852VEB0"/>
<dbReference type="Gene3D" id="1.10.260.40">
    <property type="entry name" value="lambda repressor-like DNA-binding domains"/>
    <property type="match status" value="1"/>
</dbReference>
<gene>
    <name evidence="3" type="ORF">HDF08_000642</name>
</gene>
<accession>A0A852VEB0</accession>
<feature type="domain" description="HTH cro/C1-type" evidence="2">
    <location>
        <begin position="23"/>
        <end position="80"/>
    </location>
</feature>